<dbReference type="Pfam" id="PF00467">
    <property type="entry name" value="KOW"/>
    <property type="match status" value="1"/>
</dbReference>
<keyword evidence="11" id="KW-1185">Reference proteome</keyword>
<accession>A0A1L8CQX9</accession>
<comment type="caution">
    <text evidence="10">The sequence shown here is derived from an EMBL/GenBank/DDBJ whole genome shotgun (WGS) entry which is preliminary data.</text>
</comment>
<evidence type="ECO:0000256" key="6">
    <source>
        <dbReference type="NCBIfam" id="TIGR00922"/>
    </source>
</evidence>
<dbReference type="InterPro" id="IPR043425">
    <property type="entry name" value="NusG-like"/>
</dbReference>
<dbReference type="EMBL" id="BDFD01000027">
    <property type="protein sequence ID" value="GAV21321.1"/>
    <property type="molecule type" value="Genomic_DNA"/>
</dbReference>
<dbReference type="InterPro" id="IPR008991">
    <property type="entry name" value="Translation_prot_SH3-like_sf"/>
</dbReference>
<dbReference type="CDD" id="cd06091">
    <property type="entry name" value="KOW_NusG"/>
    <property type="match status" value="1"/>
</dbReference>
<dbReference type="InterPro" id="IPR001062">
    <property type="entry name" value="Transcrpt_antiterm_NusG"/>
</dbReference>
<dbReference type="PANTHER" id="PTHR30265:SF2">
    <property type="entry name" value="TRANSCRIPTION TERMINATION_ANTITERMINATION PROTEIN NUSG"/>
    <property type="match status" value="1"/>
</dbReference>
<dbReference type="InterPro" id="IPR006645">
    <property type="entry name" value="NGN-like_dom"/>
</dbReference>
<evidence type="ECO:0000259" key="8">
    <source>
        <dbReference type="SMART" id="SM00738"/>
    </source>
</evidence>
<dbReference type="InterPro" id="IPR005824">
    <property type="entry name" value="KOW"/>
</dbReference>
<dbReference type="InterPro" id="IPR047050">
    <property type="entry name" value="NGN"/>
</dbReference>
<evidence type="ECO:0000256" key="4">
    <source>
        <dbReference type="ARBA" id="ARBA00023163"/>
    </source>
</evidence>
<evidence type="ECO:0000256" key="1">
    <source>
        <dbReference type="ARBA" id="ARBA00022472"/>
    </source>
</evidence>
<reference evidence="10 11" key="1">
    <citation type="journal article" date="2017" name="Arch. Microbiol.">
        <title>Mariprofundus micogutta sp. nov., a novel iron-oxidizing zetaproteobacterium isolated from a deep-sea hydrothermal field at the Bayonnaise knoll of the Izu-Ogasawara arc, and a description of Mariprofundales ord. nov. and Zetaproteobacteria classis nov.</title>
        <authorList>
            <person name="Makita H."/>
            <person name="Tanaka E."/>
            <person name="Mitsunobu S."/>
            <person name="Miyazaki M."/>
            <person name="Nunoura T."/>
            <person name="Uematsu K."/>
            <person name="Takaki Y."/>
            <person name="Nishi S."/>
            <person name="Shimamura S."/>
            <person name="Takai K."/>
        </authorList>
    </citation>
    <scope>NUCLEOTIDE SEQUENCE [LARGE SCALE GENOMIC DNA]</scope>
    <source>
        <strain evidence="10 11">ET2</strain>
    </source>
</reference>
<feature type="domain" description="NusG-like N-terminal" evidence="8">
    <location>
        <begin position="2"/>
        <end position="110"/>
    </location>
</feature>
<dbReference type="InterPro" id="IPR036735">
    <property type="entry name" value="NGN_dom_sf"/>
</dbReference>
<comment type="function">
    <text evidence="5 7">Participates in transcription elongation, termination and antitermination.</text>
</comment>
<evidence type="ECO:0000256" key="3">
    <source>
        <dbReference type="ARBA" id="ARBA00023015"/>
    </source>
</evidence>
<dbReference type="PROSITE" id="PS01014">
    <property type="entry name" value="NUSG"/>
    <property type="match status" value="1"/>
</dbReference>
<dbReference type="PANTHER" id="PTHR30265">
    <property type="entry name" value="RHO-INTERACTING TRANSCRIPTION TERMINATION FACTOR NUSG"/>
    <property type="match status" value="1"/>
</dbReference>
<dbReference type="CDD" id="cd09891">
    <property type="entry name" value="NGN_Bact_1"/>
    <property type="match status" value="1"/>
</dbReference>
<dbReference type="GO" id="GO:0005829">
    <property type="term" value="C:cytosol"/>
    <property type="evidence" value="ECO:0007669"/>
    <property type="project" value="TreeGrafter"/>
</dbReference>
<dbReference type="OrthoDB" id="5292322at2"/>
<dbReference type="Gene3D" id="3.30.70.940">
    <property type="entry name" value="NusG, N-terminal domain"/>
    <property type="match status" value="1"/>
</dbReference>
<dbReference type="InterPro" id="IPR014722">
    <property type="entry name" value="Rib_uL2_dom2"/>
</dbReference>
<dbReference type="STRING" id="1921010.MMIC_P2305"/>
<dbReference type="SUPFAM" id="SSF50104">
    <property type="entry name" value="Translation proteins SH3-like domain"/>
    <property type="match status" value="1"/>
</dbReference>
<evidence type="ECO:0000313" key="10">
    <source>
        <dbReference type="EMBL" id="GAV21321.1"/>
    </source>
</evidence>
<dbReference type="Gene3D" id="2.30.30.30">
    <property type="match status" value="1"/>
</dbReference>
<evidence type="ECO:0000256" key="2">
    <source>
        <dbReference type="ARBA" id="ARBA00022814"/>
    </source>
</evidence>
<dbReference type="RefSeq" id="WP_072660620.1">
    <property type="nucleotide sequence ID" value="NZ_BDFD01000027.1"/>
</dbReference>
<dbReference type="SMART" id="SM00739">
    <property type="entry name" value="KOW"/>
    <property type="match status" value="1"/>
</dbReference>
<feature type="domain" description="KOW" evidence="9">
    <location>
        <begin position="122"/>
        <end position="149"/>
    </location>
</feature>
<dbReference type="AlphaFoldDB" id="A0A1L8CQX9"/>
<gene>
    <name evidence="5" type="primary">nusG</name>
    <name evidence="10" type="ORF">MMIC_P2305</name>
</gene>
<dbReference type="GO" id="GO:0006354">
    <property type="term" value="P:DNA-templated transcription elongation"/>
    <property type="evidence" value="ECO:0007669"/>
    <property type="project" value="UniProtKB-UniRule"/>
</dbReference>
<dbReference type="HAMAP" id="MF_00948">
    <property type="entry name" value="NusG"/>
    <property type="match status" value="1"/>
</dbReference>
<dbReference type="InterPro" id="IPR015869">
    <property type="entry name" value="Transcrpt_antiterm_NusG_bac_CS"/>
</dbReference>
<evidence type="ECO:0000256" key="5">
    <source>
        <dbReference type="HAMAP-Rule" id="MF_00948"/>
    </source>
</evidence>
<keyword evidence="2 5" id="KW-0889">Transcription antitermination</keyword>
<sequence length="176" mass="20034">MAMNWYVVQVYSNFEDKVEAMLRENAERAGQADKFGQILVPREEVVELKEGQKVTSQRKFFPGYILVEMEMNDDTWHVVKDTRQVSGFLGSSGKPRPMPQREVDALIHQIEEGIERPKPKVMFDIGDAVRVIDGPFASFNGVVEEVMEDKAKLKVSVSIFGRPTPVELEYIQVEKG</sequence>
<keyword evidence="4 5" id="KW-0804">Transcription</keyword>
<evidence type="ECO:0000259" key="9">
    <source>
        <dbReference type="SMART" id="SM00739"/>
    </source>
</evidence>
<evidence type="ECO:0000256" key="7">
    <source>
        <dbReference type="RuleBase" id="RU000538"/>
    </source>
</evidence>
<dbReference type="Proteomes" id="UP000231632">
    <property type="component" value="Unassembled WGS sequence"/>
</dbReference>
<dbReference type="Pfam" id="PF02357">
    <property type="entry name" value="NusG"/>
    <property type="match status" value="1"/>
</dbReference>
<evidence type="ECO:0000313" key="11">
    <source>
        <dbReference type="Proteomes" id="UP000231632"/>
    </source>
</evidence>
<dbReference type="FunFam" id="2.30.30.30:FF:000002">
    <property type="entry name" value="Transcription termination/antitermination factor NusG"/>
    <property type="match status" value="1"/>
</dbReference>
<comment type="similarity">
    <text evidence="5 7">Belongs to the NusG family.</text>
</comment>
<dbReference type="SUPFAM" id="SSF82679">
    <property type="entry name" value="N-utilization substance G protein NusG, N-terminal domain"/>
    <property type="match status" value="1"/>
</dbReference>
<dbReference type="PRINTS" id="PR00338">
    <property type="entry name" value="NUSGTNSCPFCT"/>
</dbReference>
<keyword evidence="3 5" id="KW-0805">Transcription regulation</keyword>
<dbReference type="SMART" id="SM00738">
    <property type="entry name" value="NGN"/>
    <property type="match status" value="1"/>
</dbReference>
<dbReference type="GO" id="GO:0031564">
    <property type="term" value="P:transcription antitermination"/>
    <property type="evidence" value="ECO:0007669"/>
    <property type="project" value="UniProtKB-UniRule"/>
</dbReference>
<protein>
    <recommendedName>
        <fullName evidence="5 6">Transcription termination/antitermination protein NusG</fullName>
    </recommendedName>
</protein>
<name>A0A1L8CQX9_9PROT</name>
<dbReference type="GO" id="GO:0032784">
    <property type="term" value="P:regulation of DNA-templated transcription elongation"/>
    <property type="evidence" value="ECO:0007669"/>
    <property type="project" value="InterPro"/>
</dbReference>
<proteinExistence type="inferred from homology"/>
<keyword evidence="1 5" id="KW-0806">Transcription termination</keyword>
<dbReference type="GO" id="GO:0006353">
    <property type="term" value="P:DNA-templated transcription termination"/>
    <property type="evidence" value="ECO:0007669"/>
    <property type="project" value="UniProtKB-UniRule"/>
</dbReference>
<dbReference type="NCBIfam" id="TIGR00922">
    <property type="entry name" value="nusG"/>
    <property type="match status" value="1"/>
</dbReference>
<organism evidence="10 11">
    <name type="scientific">Mariprofundus micogutta</name>
    <dbReference type="NCBI Taxonomy" id="1921010"/>
    <lineage>
        <taxon>Bacteria</taxon>
        <taxon>Pseudomonadati</taxon>
        <taxon>Pseudomonadota</taxon>
        <taxon>Candidatius Mariprofundia</taxon>
        <taxon>Mariprofundales</taxon>
        <taxon>Mariprofundaceae</taxon>
        <taxon>Mariprofundus</taxon>
    </lineage>
</organism>